<evidence type="ECO:0000313" key="2">
    <source>
        <dbReference type="Proteomes" id="UP000053890"/>
    </source>
</evidence>
<evidence type="ECO:0008006" key="3">
    <source>
        <dbReference type="Google" id="ProtNLM"/>
    </source>
</evidence>
<dbReference type="GeneID" id="28978226"/>
<organism evidence="1 2">
    <name type="scientific">Rhodotorula graminis (strain WP1)</name>
    <dbReference type="NCBI Taxonomy" id="578459"/>
    <lineage>
        <taxon>Eukaryota</taxon>
        <taxon>Fungi</taxon>
        <taxon>Dikarya</taxon>
        <taxon>Basidiomycota</taxon>
        <taxon>Pucciniomycotina</taxon>
        <taxon>Microbotryomycetes</taxon>
        <taxon>Sporidiobolales</taxon>
        <taxon>Sporidiobolaceae</taxon>
        <taxon>Rhodotorula</taxon>
    </lineage>
</organism>
<proteinExistence type="predicted"/>
<gene>
    <name evidence="1" type="ORF">RHOBADRAFT_55302</name>
</gene>
<protein>
    <recommendedName>
        <fullName evidence="3">F-box domain-containing protein</fullName>
    </recommendedName>
</protein>
<dbReference type="Proteomes" id="UP000053890">
    <property type="component" value="Unassembled WGS sequence"/>
</dbReference>
<keyword evidence="2" id="KW-1185">Reference proteome</keyword>
<name>A0A0N8PZR6_RHOGW</name>
<sequence length="309" mass="34277">MCTSCGIGTSSSSTSASSSIIMAAPPAVLSPAARLPVELIEMICEELAVLDLRVRNPGTTTRYMYSQQAALASAALVSRIWAGPAQTALLHSLRFDTADECADFLAAMEHNPHLLGLPRAIDFCVTGFIQDDDEAPLDMPNFIATLLEKCRNLETVHSYAERSISSLGFDFAIRNMRHLRHSVFEANPMLGETNNWFNDSIRQLPSHVRVVGAYDDAVELDIVFDLPFNLDLLEYRYMRDEPSLLFHCLDALLEAEDRPFRVSRLNVYVEPDLDLPVVLPMVSADIVKDYTASFAACGVVFQLLELAWS</sequence>
<dbReference type="EMBL" id="KQ474084">
    <property type="protein sequence ID" value="KPV73069.1"/>
    <property type="molecule type" value="Genomic_DNA"/>
</dbReference>
<accession>A0A0N8PZR6</accession>
<dbReference type="AlphaFoldDB" id="A0A0N8PZR6"/>
<dbReference type="RefSeq" id="XP_018269118.1">
    <property type="nucleotide sequence ID" value="XM_018417778.1"/>
</dbReference>
<evidence type="ECO:0000313" key="1">
    <source>
        <dbReference type="EMBL" id="KPV73069.1"/>
    </source>
</evidence>
<dbReference type="OrthoDB" id="2522283at2759"/>
<reference evidence="1 2" key="1">
    <citation type="journal article" date="2015" name="Front. Microbiol.">
        <title>Genome sequence of the plant growth promoting endophytic yeast Rhodotorula graminis WP1.</title>
        <authorList>
            <person name="Firrincieli A."/>
            <person name="Otillar R."/>
            <person name="Salamov A."/>
            <person name="Schmutz J."/>
            <person name="Khan Z."/>
            <person name="Redman R.S."/>
            <person name="Fleck N.D."/>
            <person name="Lindquist E."/>
            <person name="Grigoriev I.V."/>
            <person name="Doty S.L."/>
        </authorList>
    </citation>
    <scope>NUCLEOTIDE SEQUENCE [LARGE SCALE GENOMIC DNA]</scope>
    <source>
        <strain evidence="1 2">WP1</strain>
    </source>
</reference>